<keyword evidence="1" id="KW-1133">Transmembrane helix</keyword>
<dbReference type="EMBL" id="WUUL01000004">
    <property type="protein sequence ID" value="MXQ53572.1"/>
    <property type="molecule type" value="Genomic_DNA"/>
</dbReference>
<dbReference type="RefSeq" id="WP_160800931.1">
    <property type="nucleotide sequence ID" value="NZ_WUUL01000004.1"/>
</dbReference>
<sequence length="268" mass="31428">MNEKKIDDLVRKSLRNNTESAIDSKEHIWNNIQNQLNKVEKQNYQKRKTFSQHHVRKRKKWISITATIACLFLAIFFTTTTKQGQALITTVRQWFEPKKSIQQELEGMKENTNVNLQGKDQQSPQEASFILYVDEQRYHVIKERDQFLITVDLPEKYPEVYMDITQKTGVKPQDAIQQIQQEMTAKYSHVGKIKQVKSPVTGYQLRADQGNKKWNDEVVVYYVVSNKQNGSFIIKQKYFLEASEGHGVRFDNMLKDFKVIPNAIKPKK</sequence>
<keyword evidence="1" id="KW-0472">Membrane</keyword>
<comment type="caution">
    <text evidence="2">The sequence shown here is derived from an EMBL/GenBank/DDBJ whole genome shotgun (WGS) entry which is preliminary data.</text>
</comment>
<protein>
    <recommendedName>
        <fullName evidence="4">DUF4367 domain-containing protein</fullName>
    </recommendedName>
</protein>
<reference evidence="2 3" key="1">
    <citation type="submission" date="2019-12" db="EMBL/GenBank/DDBJ databases">
        <title>Whole-genome analyses of novel actinobacteria.</title>
        <authorList>
            <person name="Sahin N."/>
            <person name="Saygin H."/>
        </authorList>
    </citation>
    <scope>NUCLEOTIDE SEQUENCE [LARGE SCALE GENOMIC DNA]</scope>
    <source>
        <strain evidence="2 3">KC615</strain>
    </source>
</reference>
<evidence type="ECO:0000256" key="1">
    <source>
        <dbReference type="SAM" id="Phobius"/>
    </source>
</evidence>
<evidence type="ECO:0008006" key="4">
    <source>
        <dbReference type="Google" id="ProtNLM"/>
    </source>
</evidence>
<keyword evidence="1" id="KW-0812">Transmembrane</keyword>
<organism evidence="2 3">
    <name type="scientific">Shimazuella alba</name>
    <dbReference type="NCBI Taxonomy" id="2690964"/>
    <lineage>
        <taxon>Bacteria</taxon>
        <taxon>Bacillati</taxon>
        <taxon>Bacillota</taxon>
        <taxon>Bacilli</taxon>
        <taxon>Bacillales</taxon>
        <taxon>Thermoactinomycetaceae</taxon>
        <taxon>Shimazuella</taxon>
    </lineage>
</organism>
<proteinExistence type="predicted"/>
<evidence type="ECO:0000313" key="3">
    <source>
        <dbReference type="Proteomes" id="UP000430692"/>
    </source>
</evidence>
<dbReference type="Proteomes" id="UP000430692">
    <property type="component" value="Unassembled WGS sequence"/>
</dbReference>
<feature type="transmembrane region" description="Helical" evidence="1">
    <location>
        <begin position="61"/>
        <end position="79"/>
    </location>
</feature>
<evidence type="ECO:0000313" key="2">
    <source>
        <dbReference type="EMBL" id="MXQ53572.1"/>
    </source>
</evidence>
<gene>
    <name evidence="2" type="ORF">GSM42_07485</name>
</gene>
<dbReference type="AlphaFoldDB" id="A0A6I4VZS9"/>
<accession>A0A6I4VZS9</accession>
<keyword evidence="3" id="KW-1185">Reference proteome</keyword>
<name>A0A6I4VZS9_9BACL</name>